<accession>A0A803QTH9</accession>
<dbReference type="EnsemblPlants" id="novel_model_1202_5bd9a17a.9.5bd9b135">
    <property type="protein sequence ID" value="cds.novel_model_1202_5bd9a17a.9.5bd9b135"/>
    <property type="gene ID" value="novel_gene_675_5bd9a17a"/>
</dbReference>
<proteinExistence type="predicted"/>
<keyword evidence="1" id="KW-1133">Transmembrane helix</keyword>
<dbReference type="EnsemblPlants" id="novel_model_1201_5bd9a17a.11.5bd9b135">
    <property type="protein sequence ID" value="cds.novel_model_1201_5bd9a17a.11.5bd9b135"/>
    <property type="gene ID" value="novel_gene_675_5bd9a17a"/>
</dbReference>
<dbReference type="Gramene" id="novel_model_1201_5bd9a17a.11.5bd9b135">
    <property type="protein sequence ID" value="cds.novel_model_1201_5bd9a17a.11.5bd9b135"/>
    <property type="gene ID" value="novel_gene_675_5bd9a17a"/>
</dbReference>
<evidence type="ECO:0000313" key="3">
    <source>
        <dbReference type="Proteomes" id="UP000596661"/>
    </source>
</evidence>
<keyword evidence="1" id="KW-0812">Transmembrane</keyword>
<dbReference type="EnsemblPlants" id="novel_model_1203_5bd9a17a.8.5bd9b135">
    <property type="protein sequence ID" value="cds.novel_model_1203_5bd9a17a.8.5bd9b135"/>
    <property type="gene ID" value="novel_gene_675_5bd9a17a"/>
</dbReference>
<sequence length="124" mass="14882">MTFTCMAAISMCYQMKFSRVYVNHRYFMYFFTHLLFYRSNVEIWKLKRKSRRRLSNLLVGLRNTPTKRVRFMTLTEIARMLESLFSLLNILLSETACPMQSQICFYQHGILHQSGEIFLTNTQK</sequence>
<dbReference type="Gramene" id="novel_model_1202_5bd9a17a.9.5bd9b135">
    <property type="protein sequence ID" value="cds.novel_model_1202_5bd9a17a.9.5bd9b135"/>
    <property type="gene ID" value="novel_gene_675_5bd9a17a"/>
</dbReference>
<accession>A0A803QTH8</accession>
<feature type="transmembrane region" description="Helical" evidence="1">
    <location>
        <begin position="26"/>
        <end position="44"/>
    </location>
</feature>
<reference evidence="2 3" key="1">
    <citation type="submission" date="2018-11" db="EMBL/GenBank/DDBJ databases">
        <authorList>
            <person name="Grassa J C."/>
        </authorList>
    </citation>
    <scope>NUCLEOTIDE SEQUENCE [LARGE SCALE GENOMIC DNA]</scope>
</reference>
<keyword evidence="1" id="KW-0472">Membrane</keyword>
<organism evidence="2 3">
    <name type="scientific">Cannabis sativa</name>
    <name type="common">Hemp</name>
    <name type="synonym">Marijuana</name>
    <dbReference type="NCBI Taxonomy" id="3483"/>
    <lineage>
        <taxon>Eukaryota</taxon>
        <taxon>Viridiplantae</taxon>
        <taxon>Streptophyta</taxon>
        <taxon>Embryophyta</taxon>
        <taxon>Tracheophyta</taxon>
        <taxon>Spermatophyta</taxon>
        <taxon>Magnoliopsida</taxon>
        <taxon>eudicotyledons</taxon>
        <taxon>Gunneridae</taxon>
        <taxon>Pentapetalae</taxon>
        <taxon>rosids</taxon>
        <taxon>fabids</taxon>
        <taxon>Rosales</taxon>
        <taxon>Cannabaceae</taxon>
        <taxon>Cannabis</taxon>
    </lineage>
</organism>
<dbReference type="Gramene" id="novel_model_1203_5bd9a17a.8.5bd9b135">
    <property type="protein sequence ID" value="cds.novel_model_1203_5bd9a17a.8.5bd9b135"/>
    <property type="gene ID" value="novel_gene_675_5bd9a17a"/>
</dbReference>
<keyword evidence="3" id="KW-1185">Reference proteome</keyword>
<reference evidence="2" key="2">
    <citation type="submission" date="2021-03" db="UniProtKB">
        <authorList>
            <consortium name="EnsemblPlants"/>
        </authorList>
    </citation>
    <scope>IDENTIFICATION</scope>
</reference>
<dbReference type="EMBL" id="UZAU01000023">
    <property type="status" value="NOT_ANNOTATED_CDS"/>
    <property type="molecule type" value="Genomic_DNA"/>
</dbReference>
<dbReference type="AlphaFoldDB" id="A0A803QTI0"/>
<evidence type="ECO:0000256" key="1">
    <source>
        <dbReference type="SAM" id="Phobius"/>
    </source>
</evidence>
<protein>
    <submittedName>
        <fullName evidence="2">Uncharacterized protein</fullName>
    </submittedName>
</protein>
<name>A0A803QTI0_CANSA</name>
<accession>A0A803QTI0</accession>
<evidence type="ECO:0000313" key="2">
    <source>
        <dbReference type="EnsemblPlants" id="cds.novel_model_1203_5bd9a17a.8.5bd9b135"/>
    </source>
</evidence>
<dbReference type="Proteomes" id="UP000596661">
    <property type="component" value="Chromosome 1"/>
</dbReference>